<dbReference type="PANTHER" id="PTHR42770:SF4">
    <property type="entry name" value="ARGININE_ORNITHINE ANTIPORTER-RELATED"/>
    <property type="match status" value="1"/>
</dbReference>
<comment type="similarity">
    <text evidence="2">Belongs to the amino acid-polyamine-organocation (APC) superfamily. Basic amino acid/polyamine antiporter (APA) (TC 2.A.3.2) family.</text>
</comment>
<evidence type="ECO:0000313" key="10">
    <source>
        <dbReference type="EMBL" id="MBB6412844.1"/>
    </source>
</evidence>
<keyword evidence="3" id="KW-0813">Transport</keyword>
<evidence type="ECO:0000256" key="7">
    <source>
        <dbReference type="ARBA" id="ARBA00022989"/>
    </source>
</evidence>
<feature type="transmembrane region" description="Helical" evidence="9">
    <location>
        <begin position="330"/>
        <end position="351"/>
    </location>
</feature>
<dbReference type="Pfam" id="PF13520">
    <property type="entry name" value="AA_permease_2"/>
    <property type="match status" value="1"/>
</dbReference>
<accession>A0A841PBZ6</accession>
<dbReference type="Gene3D" id="1.20.1740.10">
    <property type="entry name" value="Amino acid/polyamine transporter I"/>
    <property type="match status" value="1"/>
</dbReference>
<dbReference type="InterPro" id="IPR004754">
    <property type="entry name" value="Amino_acid_antiprt"/>
</dbReference>
<keyword evidence="5 9" id="KW-0812">Transmembrane</keyword>
<evidence type="ECO:0000256" key="4">
    <source>
        <dbReference type="ARBA" id="ARBA00022475"/>
    </source>
</evidence>
<keyword evidence="7 9" id="KW-1133">Transmembrane helix</keyword>
<protein>
    <submittedName>
        <fullName evidence="10">Arginine:ornithine antiporter/lysine permease</fullName>
    </submittedName>
</protein>
<evidence type="ECO:0000256" key="9">
    <source>
        <dbReference type="SAM" id="Phobius"/>
    </source>
</evidence>
<evidence type="ECO:0000256" key="8">
    <source>
        <dbReference type="ARBA" id="ARBA00023136"/>
    </source>
</evidence>
<evidence type="ECO:0000256" key="5">
    <source>
        <dbReference type="ARBA" id="ARBA00022692"/>
    </source>
</evidence>
<dbReference type="AlphaFoldDB" id="A0A841PBZ6"/>
<feature type="transmembrane region" description="Helical" evidence="9">
    <location>
        <begin position="363"/>
        <end position="383"/>
    </location>
</feature>
<evidence type="ECO:0000256" key="3">
    <source>
        <dbReference type="ARBA" id="ARBA00022448"/>
    </source>
</evidence>
<keyword evidence="4" id="KW-1003">Cell membrane</keyword>
<evidence type="ECO:0000256" key="1">
    <source>
        <dbReference type="ARBA" id="ARBA00004651"/>
    </source>
</evidence>
<dbReference type="GO" id="GO:0006865">
    <property type="term" value="P:amino acid transport"/>
    <property type="evidence" value="ECO:0007669"/>
    <property type="project" value="UniProtKB-KW"/>
</dbReference>
<feature type="transmembrane region" description="Helical" evidence="9">
    <location>
        <begin position="129"/>
        <end position="148"/>
    </location>
</feature>
<feature type="transmembrane region" description="Helical" evidence="9">
    <location>
        <begin position="160"/>
        <end position="183"/>
    </location>
</feature>
<feature type="transmembrane region" description="Helical" evidence="9">
    <location>
        <begin position="86"/>
        <end position="109"/>
    </location>
</feature>
<keyword evidence="8 9" id="KW-0472">Membrane</keyword>
<feature type="transmembrane region" description="Helical" evidence="9">
    <location>
        <begin position="203"/>
        <end position="222"/>
    </location>
</feature>
<evidence type="ECO:0000256" key="2">
    <source>
        <dbReference type="ARBA" id="ARBA00008220"/>
    </source>
</evidence>
<reference evidence="10 11" key="1">
    <citation type="submission" date="2020-08" db="EMBL/GenBank/DDBJ databases">
        <title>Genomic Encyclopedia of Type Strains, Phase IV (KMG-IV): sequencing the most valuable type-strain genomes for metagenomic binning, comparative biology and taxonomic classification.</title>
        <authorList>
            <person name="Goeker M."/>
        </authorList>
    </citation>
    <scope>NUCLEOTIDE SEQUENCE [LARGE SCALE GENOMIC DNA]</scope>
    <source>
        <strain evidence="10 11">DSM 100039</strain>
    </source>
</reference>
<feature type="transmembrane region" description="Helical" evidence="9">
    <location>
        <begin position="450"/>
        <end position="470"/>
    </location>
</feature>
<feature type="transmembrane region" description="Helical" evidence="9">
    <location>
        <begin position="12"/>
        <end position="31"/>
    </location>
</feature>
<dbReference type="RefSeq" id="WP_184876087.1">
    <property type="nucleotide sequence ID" value="NZ_JACHEF010000006.1"/>
</dbReference>
<dbReference type="PIRSF" id="PIRSF006060">
    <property type="entry name" value="AA_transporter"/>
    <property type="match status" value="1"/>
</dbReference>
<dbReference type="EMBL" id="JACHEF010000006">
    <property type="protein sequence ID" value="MBB6412844.1"/>
    <property type="molecule type" value="Genomic_DNA"/>
</dbReference>
<dbReference type="InterPro" id="IPR050367">
    <property type="entry name" value="APC_superfamily"/>
</dbReference>
<evidence type="ECO:0000313" key="11">
    <source>
        <dbReference type="Proteomes" id="UP000556329"/>
    </source>
</evidence>
<comment type="subcellular location">
    <subcellularLocation>
        <location evidence="1">Cell membrane</location>
        <topology evidence="1">Multi-pass membrane protein</topology>
    </subcellularLocation>
</comment>
<dbReference type="GO" id="GO:0005886">
    <property type="term" value="C:plasma membrane"/>
    <property type="evidence" value="ECO:0007669"/>
    <property type="project" value="UniProtKB-SubCell"/>
</dbReference>
<comment type="caution">
    <text evidence="10">The sequence shown here is derived from an EMBL/GenBank/DDBJ whole genome shotgun (WGS) entry which is preliminary data.</text>
</comment>
<feature type="transmembrane region" description="Helical" evidence="9">
    <location>
        <begin position="37"/>
        <end position="58"/>
    </location>
</feature>
<dbReference type="NCBIfam" id="TIGR00905">
    <property type="entry name" value="2A0302"/>
    <property type="match status" value="1"/>
</dbReference>
<name>A0A841PBZ6_9HYPH</name>
<keyword evidence="6" id="KW-0029">Amino-acid transport</keyword>
<gene>
    <name evidence="10" type="ORF">HNQ71_005536</name>
</gene>
<dbReference type="PANTHER" id="PTHR42770">
    <property type="entry name" value="AMINO ACID TRANSPORTER-RELATED"/>
    <property type="match status" value="1"/>
</dbReference>
<sequence length="476" mass="50654">MASQTSQKLSLAALTAMVVGSMIGAGIFSLPRTFGNATGPVGAIIAWCIAGTGMYTLARVFQALAERKPELDAGIFTYAKAGFGDYAGFLSAFGYWLVACIADVSYWVLIKSTLGAFFPVFGNGDTVPAVVVSSIALWLFHFTILRGIKEAAVINTVVTVAKVIPILTFIFILAGTFKANIFVGNLWGGELASRSGLFEQIRATMLVTIFVFIGIEGASVYSRYAKERSDVGRATIVGFVAVLFLLVLVTLLPYAVLTQAEIAGMRQPSMASILEAVVGTWGAVFVSVGLIVSVLGAYLAWSLICVEVLFAAAKCGDMPRIFARENGNKVPAAALWLTNIVIQAFVISTLFSQDAFALMVKLSSAMVLIPYLLVAGYGFLLALRRETYGTQPAQRSRDLIVAGIATLYVAFMIYAGGLKFLLLSSILYAPGTLLYVQVRREQNKQVLVGAEWIALAAAAIGCLVGIYGIAGGDIVI</sequence>
<dbReference type="InterPro" id="IPR002293">
    <property type="entry name" value="AA/rel_permease1"/>
</dbReference>
<proteinExistence type="inferred from homology"/>
<keyword evidence="11" id="KW-1185">Reference proteome</keyword>
<feature type="transmembrane region" description="Helical" evidence="9">
    <location>
        <begin position="277"/>
        <end position="310"/>
    </location>
</feature>
<dbReference type="Proteomes" id="UP000556329">
    <property type="component" value="Unassembled WGS sequence"/>
</dbReference>
<dbReference type="GO" id="GO:0022857">
    <property type="term" value="F:transmembrane transporter activity"/>
    <property type="evidence" value="ECO:0007669"/>
    <property type="project" value="InterPro"/>
</dbReference>
<organism evidence="10 11">
    <name type="scientific">Mesorhizobium sangaii</name>
    <dbReference type="NCBI Taxonomy" id="505389"/>
    <lineage>
        <taxon>Bacteria</taxon>
        <taxon>Pseudomonadati</taxon>
        <taxon>Pseudomonadota</taxon>
        <taxon>Alphaproteobacteria</taxon>
        <taxon>Hyphomicrobiales</taxon>
        <taxon>Phyllobacteriaceae</taxon>
        <taxon>Mesorhizobium</taxon>
    </lineage>
</organism>
<evidence type="ECO:0000256" key="6">
    <source>
        <dbReference type="ARBA" id="ARBA00022970"/>
    </source>
</evidence>
<feature type="transmembrane region" description="Helical" evidence="9">
    <location>
        <begin position="234"/>
        <end position="257"/>
    </location>
</feature>